<dbReference type="KEGG" id="nte:NEUTE1DRAFT34898"/>
<dbReference type="VEuPathDB" id="FungiDB:NEUTE1DRAFT_34898"/>
<evidence type="ECO:0000313" key="1">
    <source>
        <dbReference type="EMBL" id="EGO61330.1"/>
    </source>
</evidence>
<dbReference type="Proteomes" id="UP000008065">
    <property type="component" value="Unassembled WGS sequence"/>
</dbReference>
<dbReference type="GeneID" id="20827492"/>
<name>F8MCT2_NEUT8</name>
<evidence type="ECO:0000313" key="2">
    <source>
        <dbReference type="Proteomes" id="UP000008065"/>
    </source>
</evidence>
<dbReference type="EMBL" id="GL891302">
    <property type="protein sequence ID" value="EGO61330.1"/>
    <property type="molecule type" value="Genomic_DNA"/>
</dbReference>
<gene>
    <name evidence="1" type="ORF">NEUTE1DRAFT_34898</name>
</gene>
<dbReference type="AlphaFoldDB" id="F8MCT2"/>
<accession>F8MCT2</accession>
<proteinExistence type="predicted"/>
<dbReference type="RefSeq" id="XP_009847081.1">
    <property type="nucleotide sequence ID" value="XM_009848779.1"/>
</dbReference>
<keyword evidence="2" id="KW-1185">Reference proteome</keyword>
<dbReference type="HOGENOM" id="CLU_2979656_0_0_1"/>
<organism evidence="1 2">
    <name type="scientific">Neurospora tetrasperma (strain FGSC 2508 / ATCC MYA-4615 / P0657)</name>
    <dbReference type="NCBI Taxonomy" id="510951"/>
    <lineage>
        <taxon>Eukaryota</taxon>
        <taxon>Fungi</taxon>
        <taxon>Dikarya</taxon>
        <taxon>Ascomycota</taxon>
        <taxon>Pezizomycotina</taxon>
        <taxon>Sordariomycetes</taxon>
        <taxon>Sordariomycetidae</taxon>
        <taxon>Sordariales</taxon>
        <taxon>Sordariaceae</taxon>
        <taxon>Neurospora</taxon>
    </lineage>
</organism>
<protein>
    <submittedName>
        <fullName evidence="1">Uncharacterized protein</fullName>
    </submittedName>
</protein>
<sequence>MDDVGLQEDHIAVPVHSCCHVIRPISDLFLSISAVSCSCLNTQRSEDKDEETQTQVFA</sequence>
<reference evidence="2" key="1">
    <citation type="journal article" date="2011" name="Genetics">
        <title>Massive changes in genome architecture accompany the transition to self-fertility in the filamentous fungus Neurospora tetrasperma.</title>
        <authorList>
            <person name="Ellison C.E."/>
            <person name="Stajich J.E."/>
            <person name="Jacobson D.J."/>
            <person name="Natvig D.O."/>
            <person name="Lapidus A."/>
            <person name="Foster B."/>
            <person name="Aerts A."/>
            <person name="Riley R."/>
            <person name="Lindquist E.A."/>
            <person name="Grigoriev I.V."/>
            <person name="Taylor J.W."/>
        </authorList>
    </citation>
    <scope>NUCLEOTIDE SEQUENCE [LARGE SCALE GENOMIC DNA]</scope>
    <source>
        <strain evidence="2">FGSC 2508 / P0657</strain>
    </source>
</reference>